<dbReference type="Pfam" id="PF07690">
    <property type="entry name" value="MFS_1"/>
    <property type="match status" value="1"/>
</dbReference>
<gene>
    <name evidence="10" type="ORF">CP968_32230</name>
    <name evidence="9" type="ORF">GCM10010371_32150</name>
</gene>
<evidence type="ECO:0000256" key="2">
    <source>
        <dbReference type="ARBA" id="ARBA00022475"/>
    </source>
</evidence>
<evidence type="ECO:0000256" key="3">
    <source>
        <dbReference type="ARBA" id="ARBA00022692"/>
    </source>
</evidence>
<evidence type="ECO:0000313" key="11">
    <source>
        <dbReference type="Proteomes" id="UP000326831"/>
    </source>
</evidence>
<reference evidence="9" key="3">
    <citation type="submission" date="2020-09" db="EMBL/GenBank/DDBJ databases">
        <authorList>
            <person name="Sun Q."/>
            <person name="Ohkuma M."/>
        </authorList>
    </citation>
    <scope>NUCLEOTIDE SEQUENCE</scope>
    <source>
        <strain evidence="9">JCM 4834</strain>
    </source>
</reference>
<dbReference type="KEGG" id="ssub:CP968_32230"/>
<dbReference type="PANTHER" id="PTHR23513">
    <property type="entry name" value="INTEGRAL MEMBRANE EFFLUX PROTEIN-RELATED"/>
    <property type="match status" value="1"/>
</dbReference>
<evidence type="ECO:0000256" key="6">
    <source>
        <dbReference type="SAM" id="MobiDB-lite"/>
    </source>
</evidence>
<keyword evidence="11" id="KW-1185">Reference proteome</keyword>
<reference evidence="10 11" key="2">
    <citation type="submission" date="2017-09" db="EMBL/GenBank/DDBJ databases">
        <authorList>
            <person name="Lee N."/>
            <person name="Cho B.-K."/>
        </authorList>
    </citation>
    <scope>NUCLEOTIDE SEQUENCE [LARGE SCALE GENOMIC DNA]</scope>
    <source>
        <strain evidence="10 11">ATCC 27467</strain>
    </source>
</reference>
<dbReference type="EMBL" id="BMVX01000011">
    <property type="protein sequence ID" value="GGZ69851.1"/>
    <property type="molecule type" value="Genomic_DNA"/>
</dbReference>
<feature type="transmembrane region" description="Helical" evidence="7">
    <location>
        <begin position="307"/>
        <end position="335"/>
    </location>
</feature>
<dbReference type="CDD" id="cd06173">
    <property type="entry name" value="MFS_MefA_like"/>
    <property type="match status" value="1"/>
</dbReference>
<feature type="transmembrane region" description="Helical" evidence="7">
    <location>
        <begin position="280"/>
        <end position="301"/>
    </location>
</feature>
<protein>
    <submittedName>
        <fullName evidence="10">MFS transporter</fullName>
    </submittedName>
</protein>
<dbReference type="PROSITE" id="PS50850">
    <property type="entry name" value="MFS"/>
    <property type="match status" value="1"/>
</dbReference>
<evidence type="ECO:0000259" key="8">
    <source>
        <dbReference type="PROSITE" id="PS50850"/>
    </source>
</evidence>
<dbReference type="AlphaFoldDB" id="A0A5P2UXV3"/>
<feature type="transmembrane region" description="Helical" evidence="7">
    <location>
        <begin position="222"/>
        <end position="246"/>
    </location>
</feature>
<keyword evidence="2" id="KW-1003">Cell membrane</keyword>
<dbReference type="InterPro" id="IPR011701">
    <property type="entry name" value="MFS"/>
</dbReference>
<dbReference type="GO" id="GO:0022857">
    <property type="term" value="F:transmembrane transporter activity"/>
    <property type="evidence" value="ECO:0007669"/>
    <property type="project" value="InterPro"/>
</dbReference>
<dbReference type="Gene3D" id="1.20.1250.20">
    <property type="entry name" value="MFS general substrate transporter like domains"/>
    <property type="match status" value="1"/>
</dbReference>
<organism evidence="10 11">
    <name type="scientific">Streptomyces subrutilus</name>
    <dbReference type="NCBI Taxonomy" id="36818"/>
    <lineage>
        <taxon>Bacteria</taxon>
        <taxon>Bacillati</taxon>
        <taxon>Actinomycetota</taxon>
        <taxon>Actinomycetes</taxon>
        <taxon>Kitasatosporales</taxon>
        <taxon>Streptomycetaceae</taxon>
        <taxon>Streptomyces</taxon>
    </lineage>
</organism>
<dbReference type="EMBL" id="CP023701">
    <property type="protein sequence ID" value="QEU82314.1"/>
    <property type="molecule type" value="Genomic_DNA"/>
</dbReference>
<keyword evidence="3 7" id="KW-0812">Transmembrane</keyword>
<keyword evidence="4 7" id="KW-1133">Transmembrane helix</keyword>
<proteinExistence type="predicted"/>
<reference evidence="9" key="1">
    <citation type="journal article" date="2014" name="Int. J. Syst. Evol. Microbiol.">
        <title>Complete genome sequence of Corynebacterium casei LMG S-19264T (=DSM 44701T), isolated from a smear-ripened cheese.</title>
        <authorList>
            <consortium name="US DOE Joint Genome Institute (JGI-PGF)"/>
            <person name="Walter F."/>
            <person name="Albersmeier A."/>
            <person name="Kalinowski J."/>
            <person name="Ruckert C."/>
        </authorList>
    </citation>
    <scope>NUCLEOTIDE SEQUENCE</scope>
    <source>
        <strain evidence="9">JCM 4834</strain>
    </source>
</reference>
<dbReference type="InterPro" id="IPR020846">
    <property type="entry name" value="MFS_dom"/>
</dbReference>
<evidence type="ECO:0000313" key="9">
    <source>
        <dbReference type="EMBL" id="GGZ69851.1"/>
    </source>
</evidence>
<comment type="subcellular location">
    <subcellularLocation>
        <location evidence="1">Cell membrane</location>
        <topology evidence="1">Multi-pass membrane protein</topology>
    </subcellularLocation>
</comment>
<evidence type="ECO:0000256" key="1">
    <source>
        <dbReference type="ARBA" id="ARBA00004651"/>
    </source>
</evidence>
<feature type="domain" description="Major facilitator superfamily (MFS) profile" evidence="8">
    <location>
        <begin position="219"/>
        <end position="426"/>
    </location>
</feature>
<accession>A0A5P2UXV3</accession>
<feature type="region of interest" description="Disordered" evidence="6">
    <location>
        <begin position="404"/>
        <end position="426"/>
    </location>
</feature>
<dbReference type="InterPro" id="IPR036259">
    <property type="entry name" value="MFS_trans_sf"/>
</dbReference>
<dbReference type="Proteomes" id="UP000634660">
    <property type="component" value="Unassembled WGS sequence"/>
</dbReference>
<evidence type="ECO:0000256" key="7">
    <source>
        <dbReference type="SAM" id="Phobius"/>
    </source>
</evidence>
<dbReference type="OrthoDB" id="9815525at2"/>
<feature type="transmembrane region" description="Helical" evidence="7">
    <location>
        <begin position="169"/>
        <end position="187"/>
    </location>
</feature>
<dbReference type="Proteomes" id="UP000326831">
    <property type="component" value="Chromosome"/>
</dbReference>
<feature type="transmembrane region" description="Helical" evidence="7">
    <location>
        <begin position="74"/>
        <end position="96"/>
    </location>
</feature>
<feature type="transmembrane region" description="Helical" evidence="7">
    <location>
        <begin position="372"/>
        <end position="395"/>
    </location>
</feature>
<evidence type="ECO:0000313" key="10">
    <source>
        <dbReference type="EMBL" id="QEU82314.1"/>
    </source>
</evidence>
<dbReference type="PANTHER" id="PTHR23513:SF6">
    <property type="entry name" value="MAJOR FACILITATOR SUPERFAMILY ASSOCIATED DOMAIN-CONTAINING PROTEIN"/>
    <property type="match status" value="1"/>
</dbReference>
<dbReference type="GO" id="GO:0005886">
    <property type="term" value="C:plasma membrane"/>
    <property type="evidence" value="ECO:0007669"/>
    <property type="project" value="UniProtKB-SubCell"/>
</dbReference>
<dbReference type="SUPFAM" id="SSF103473">
    <property type="entry name" value="MFS general substrate transporter"/>
    <property type="match status" value="1"/>
</dbReference>
<feature type="transmembrane region" description="Helical" evidence="7">
    <location>
        <begin position="347"/>
        <end position="366"/>
    </location>
</feature>
<sequence length="426" mass="43838">MALGRHSDFNRLWFGQTVSNFGDKISLLALPTLAVVILDGGAFEVGVLGALRFLPFLLLAPVAGLVADRVSRRTVMIVADLGRFLALGTIPLAFALDSVSMVHIYLVAAITGCLTTFFEVSYQSWLPQLIGTENLIEGNTKLQISRSVAEAVGAGAGGALIQLLGAARAITADAFTFLVSLVALLVIRHRDVRERTEERKASAKAEMKEGMRTLFGNPVLRGLFTANVVVNLGAAMGDALLIVYAYKVLDLSPGQVGAAFAVMSVFVIVGAVLSEQVAKVLTVGRVLVLTAVVLGVGYILVPTGGAVGGFVGLIVVQAVIGFVSPMFDIHVLSLVQGVTPNEQMGRVSGTALSAVYGALSLGYFAGGALGEAVGLTAGLAVAGAVTILGGLTLLAGPVAKIKEMPGGEDAGPDSPATAPDEARITA</sequence>
<feature type="transmembrane region" description="Helical" evidence="7">
    <location>
        <begin position="252"/>
        <end position="273"/>
    </location>
</feature>
<keyword evidence="5 7" id="KW-0472">Membrane</keyword>
<dbReference type="RefSeq" id="WP_150521322.1">
    <property type="nucleotide sequence ID" value="NZ_BMVX01000011.1"/>
</dbReference>
<evidence type="ECO:0000256" key="5">
    <source>
        <dbReference type="ARBA" id="ARBA00023136"/>
    </source>
</evidence>
<feature type="transmembrane region" description="Helical" evidence="7">
    <location>
        <begin position="49"/>
        <end position="67"/>
    </location>
</feature>
<evidence type="ECO:0000256" key="4">
    <source>
        <dbReference type="ARBA" id="ARBA00022989"/>
    </source>
</evidence>
<name>A0A5P2UXV3_9ACTN</name>